<accession>B7Q1S0</accession>
<name>B7Q1S0_IXOSC</name>
<feature type="region of interest" description="Disordered" evidence="1">
    <location>
        <begin position="1"/>
        <end position="101"/>
    </location>
</feature>
<reference evidence="3" key="2">
    <citation type="submission" date="2020-05" db="UniProtKB">
        <authorList>
            <consortium name="EnsemblMetazoa"/>
        </authorList>
    </citation>
    <scope>IDENTIFICATION</scope>
    <source>
        <strain evidence="3">wikel</strain>
    </source>
</reference>
<reference evidence="2 4" key="1">
    <citation type="submission" date="2008-03" db="EMBL/GenBank/DDBJ databases">
        <title>Annotation of Ixodes scapularis.</title>
        <authorList>
            <consortium name="Ixodes scapularis Genome Project Consortium"/>
            <person name="Caler E."/>
            <person name="Hannick L.I."/>
            <person name="Bidwell S."/>
            <person name="Joardar V."/>
            <person name="Thiagarajan M."/>
            <person name="Amedeo P."/>
            <person name="Galinsky K.J."/>
            <person name="Schobel S."/>
            <person name="Inman J."/>
            <person name="Hostetler J."/>
            <person name="Miller J."/>
            <person name="Hammond M."/>
            <person name="Megy K."/>
            <person name="Lawson D."/>
            <person name="Kodira C."/>
            <person name="Sutton G."/>
            <person name="Meyer J."/>
            <person name="Hill C.A."/>
            <person name="Birren B."/>
            <person name="Nene V."/>
            <person name="Collins F."/>
            <person name="Alarcon-Chaidez F."/>
            <person name="Wikel S."/>
            <person name="Strausberg R."/>
        </authorList>
    </citation>
    <scope>NUCLEOTIDE SEQUENCE [LARGE SCALE GENOMIC DNA]</scope>
    <source>
        <strain evidence="4">Wikel</strain>
        <strain evidence="2">Wikel colony</strain>
    </source>
</reference>
<dbReference type="EMBL" id="DS839047">
    <property type="protein sequence ID" value="EEC12792.1"/>
    <property type="molecule type" value="Genomic_DNA"/>
</dbReference>
<evidence type="ECO:0000256" key="1">
    <source>
        <dbReference type="SAM" id="MobiDB-lite"/>
    </source>
</evidence>
<feature type="compositionally biased region" description="Basic residues" evidence="1">
    <location>
        <begin position="7"/>
        <end position="29"/>
    </location>
</feature>
<feature type="compositionally biased region" description="Polar residues" evidence="1">
    <location>
        <begin position="48"/>
        <end position="61"/>
    </location>
</feature>
<organism>
    <name type="scientific">Ixodes scapularis</name>
    <name type="common">Black-legged tick</name>
    <name type="synonym">Deer tick</name>
    <dbReference type="NCBI Taxonomy" id="6945"/>
    <lineage>
        <taxon>Eukaryota</taxon>
        <taxon>Metazoa</taxon>
        <taxon>Ecdysozoa</taxon>
        <taxon>Arthropoda</taxon>
        <taxon>Chelicerata</taxon>
        <taxon>Arachnida</taxon>
        <taxon>Acari</taxon>
        <taxon>Parasitiformes</taxon>
        <taxon>Ixodida</taxon>
        <taxon>Ixodoidea</taxon>
        <taxon>Ixodidae</taxon>
        <taxon>Ixodinae</taxon>
        <taxon>Ixodes</taxon>
    </lineage>
</organism>
<dbReference type="PaxDb" id="6945-B7Q1S0"/>
<dbReference type="AlphaFoldDB" id="B7Q1S0"/>
<keyword evidence="4" id="KW-1185">Reference proteome</keyword>
<sequence>MTSKPTHAQKKKKRRDTALKQIHRRRHTHNCTQVCAHFSSRGGKPFHQPTSISQTISATAPPQTPCKESDKAPSPRIGAPYKTRSTRDHPTRQQDDQPLAA</sequence>
<dbReference type="Proteomes" id="UP000001555">
    <property type="component" value="Unassembled WGS sequence"/>
</dbReference>
<proteinExistence type="predicted"/>
<dbReference type="EMBL" id="ABJB010094222">
    <property type="status" value="NOT_ANNOTATED_CDS"/>
    <property type="molecule type" value="Genomic_DNA"/>
</dbReference>
<feature type="compositionally biased region" description="Basic and acidic residues" evidence="1">
    <location>
        <begin position="85"/>
        <end position="95"/>
    </location>
</feature>
<dbReference type="HOGENOM" id="CLU_2294725_0_0_1"/>
<evidence type="ECO:0000313" key="3">
    <source>
        <dbReference type="EnsemblMetazoa" id="ISCW010062-PA"/>
    </source>
</evidence>
<dbReference type="VEuPathDB" id="VectorBase:ISCW010062"/>
<dbReference type="EnsemblMetazoa" id="ISCW010062-RA">
    <property type="protein sequence ID" value="ISCW010062-PA"/>
    <property type="gene ID" value="ISCW010062"/>
</dbReference>
<evidence type="ECO:0000313" key="2">
    <source>
        <dbReference type="EMBL" id="EEC12792.1"/>
    </source>
</evidence>
<dbReference type="InParanoid" id="B7Q1S0"/>
<evidence type="ECO:0000313" key="4">
    <source>
        <dbReference type="Proteomes" id="UP000001555"/>
    </source>
</evidence>
<protein>
    <submittedName>
        <fullName evidence="2 3">Uncharacterized protein</fullName>
    </submittedName>
</protein>
<gene>
    <name evidence="2" type="ORF">IscW_ISCW010062</name>
</gene>
<dbReference type="VEuPathDB" id="VectorBase:ISCI010062"/>